<evidence type="ECO:0000313" key="2">
    <source>
        <dbReference type="Proteomes" id="UP000005713"/>
    </source>
</evidence>
<accession>A3K7B2</accession>
<dbReference type="EMBL" id="AAYA01000012">
    <property type="protein sequence ID" value="EBA06871.1"/>
    <property type="molecule type" value="Genomic_DNA"/>
</dbReference>
<keyword evidence="2" id="KW-1185">Reference proteome</keyword>
<proteinExistence type="predicted"/>
<dbReference type="Proteomes" id="UP000005713">
    <property type="component" value="Unassembled WGS sequence"/>
</dbReference>
<gene>
    <name evidence="1" type="ORF">SSE37_00330</name>
</gene>
<protein>
    <submittedName>
        <fullName evidence="1">Uncharacterized protein</fullName>
    </submittedName>
</protein>
<organism evidence="1 2">
    <name type="scientific">Sagittula stellata (strain ATCC 700073 / DSM 11524 / E-37)</name>
    <dbReference type="NCBI Taxonomy" id="388399"/>
    <lineage>
        <taxon>Bacteria</taxon>
        <taxon>Pseudomonadati</taxon>
        <taxon>Pseudomonadota</taxon>
        <taxon>Alphaproteobacteria</taxon>
        <taxon>Rhodobacterales</taxon>
        <taxon>Roseobacteraceae</taxon>
        <taxon>Sagittula</taxon>
    </lineage>
</organism>
<dbReference type="AlphaFoldDB" id="A3K7B2"/>
<comment type="caution">
    <text evidence="1">The sequence shown here is derived from an EMBL/GenBank/DDBJ whole genome shotgun (WGS) entry which is preliminary data.</text>
</comment>
<evidence type="ECO:0000313" key="1">
    <source>
        <dbReference type="EMBL" id="EBA06871.1"/>
    </source>
</evidence>
<name>A3K7B2_SAGS3</name>
<reference evidence="1 2" key="1">
    <citation type="submission" date="2006-06" db="EMBL/GenBank/DDBJ databases">
        <authorList>
            <person name="Moran M.A."/>
            <person name="Ferriera S."/>
            <person name="Johnson J."/>
            <person name="Kravitz S."/>
            <person name="Beeson K."/>
            <person name="Sutton G."/>
            <person name="Rogers Y.-H."/>
            <person name="Friedman R."/>
            <person name="Frazier M."/>
            <person name="Venter J.C."/>
        </authorList>
    </citation>
    <scope>NUCLEOTIDE SEQUENCE [LARGE SCALE GENOMIC DNA]</scope>
    <source>
        <strain evidence="1 2">E-37</strain>
    </source>
</reference>
<sequence length="30" mass="3367">MAANMAMAVVLSRFFMINSLFAVRQSVIFT</sequence>